<dbReference type="SMART" id="SM00060">
    <property type="entry name" value="FN3"/>
    <property type="match status" value="3"/>
</dbReference>
<keyword evidence="1" id="KW-0732">Signal</keyword>
<protein>
    <submittedName>
        <fullName evidence="4 6">Anosmin-1</fullName>
    </submittedName>
</protein>
<dbReference type="OrthoDB" id="9985779at2759"/>
<dbReference type="GO" id="GO:0030182">
    <property type="term" value="P:neuron differentiation"/>
    <property type="evidence" value="ECO:0007669"/>
    <property type="project" value="TreeGrafter"/>
</dbReference>
<name>A0A2S2QI92_9HEMI</name>
<dbReference type="PANTHER" id="PTHR14131">
    <property type="entry name" value="ANOSMIN"/>
    <property type="match status" value="1"/>
</dbReference>
<dbReference type="PROSITE" id="PS50853">
    <property type="entry name" value="FN3"/>
    <property type="match status" value="1"/>
</dbReference>
<feature type="domain" description="Fibronectin type-III" evidence="2">
    <location>
        <begin position="235"/>
        <end position="337"/>
    </location>
</feature>
<dbReference type="SMART" id="SM00217">
    <property type="entry name" value="WAP"/>
    <property type="match status" value="1"/>
</dbReference>
<dbReference type="GO" id="GO:0030414">
    <property type="term" value="F:peptidase inhibitor activity"/>
    <property type="evidence" value="ECO:0007669"/>
    <property type="project" value="InterPro"/>
</dbReference>
<evidence type="ECO:0000313" key="4">
    <source>
        <dbReference type="EMBL" id="MBY76902.1"/>
    </source>
</evidence>
<dbReference type="InterPro" id="IPR036645">
    <property type="entry name" value="Elafin-like_sf"/>
</dbReference>
<organism evidence="4">
    <name type="scientific">Sipha flava</name>
    <name type="common">yellow sugarcane aphid</name>
    <dbReference type="NCBI Taxonomy" id="143950"/>
    <lineage>
        <taxon>Eukaryota</taxon>
        <taxon>Metazoa</taxon>
        <taxon>Ecdysozoa</taxon>
        <taxon>Arthropoda</taxon>
        <taxon>Hexapoda</taxon>
        <taxon>Insecta</taxon>
        <taxon>Pterygota</taxon>
        <taxon>Neoptera</taxon>
        <taxon>Paraneoptera</taxon>
        <taxon>Hemiptera</taxon>
        <taxon>Sternorrhyncha</taxon>
        <taxon>Aphidomorpha</taxon>
        <taxon>Aphidoidea</taxon>
        <taxon>Aphididae</taxon>
        <taxon>Sipha</taxon>
    </lineage>
</organism>
<dbReference type="GO" id="GO:0005576">
    <property type="term" value="C:extracellular region"/>
    <property type="evidence" value="ECO:0007669"/>
    <property type="project" value="InterPro"/>
</dbReference>
<dbReference type="AlphaFoldDB" id="A0A2S2QI92"/>
<feature type="domain" description="WAP" evidence="3">
    <location>
        <begin position="63"/>
        <end position="114"/>
    </location>
</feature>
<dbReference type="InterPro" id="IPR013783">
    <property type="entry name" value="Ig-like_fold"/>
</dbReference>
<feature type="signal peptide" evidence="1">
    <location>
        <begin position="1"/>
        <end position="26"/>
    </location>
</feature>
<dbReference type="PANTHER" id="PTHR14131:SF5">
    <property type="entry name" value="ANOSMIN-1"/>
    <property type="match status" value="1"/>
</dbReference>
<evidence type="ECO:0000313" key="5">
    <source>
        <dbReference type="Proteomes" id="UP000694846"/>
    </source>
</evidence>
<dbReference type="Gene3D" id="4.10.75.10">
    <property type="entry name" value="Elafin-like"/>
    <property type="match status" value="1"/>
</dbReference>
<dbReference type="SUPFAM" id="SSF49265">
    <property type="entry name" value="Fibronectin type III"/>
    <property type="match status" value="1"/>
</dbReference>
<dbReference type="GO" id="GO:0009986">
    <property type="term" value="C:cell surface"/>
    <property type="evidence" value="ECO:0007669"/>
    <property type="project" value="TreeGrafter"/>
</dbReference>
<evidence type="ECO:0000313" key="6">
    <source>
        <dbReference type="RefSeq" id="XP_025417388.1"/>
    </source>
</evidence>
<proteinExistence type="predicted"/>
<accession>A0A2S2QI92</accession>
<dbReference type="Pfam" id="PF00041">
    <property type="entry name" value="fn3"/>
    <property type="match status" value="1"/>
</dbReference>
<dbReference type="PROSITE" id="PS51390">
    <property type="entry name" value="WAP"/>
    <property type="match status" value="1"/>
</dbReference>
<evidence type="ECO:0000256" key="1">
    <source>
        <dbReference type="SAM" id="SignalP"/>
    </source>
</evidence>
<evidence type="ECO:0000259" key="2">
    <source>
        <dbReference type="PROSITE" id="PS50853"/>
    </source>
</evidence>
<reference evidence="4" key="1">
    <citation type="submission" date="2018-04" db="EMBL/GenBank/DDBJ databases">
        <title>Transcriptome assembly of Sipha flava.</title>
        <authorList>
            <person name="Scully E.D."/>
            <person name="Geib S.M."/>
            <person name="Palmer N.A."/>
            <person name="Koch K."/>
            <person name="Bradshaw J."/>
            <person name="Heng-Moss T."/>
            <person name="Sarath G."/>
        </authorList>
    </citation>
    <scope>NUCLEOTIDE SEQUENCE</scope>
</reference>
<evidence type="ECO:0000259" key="3">
    <source>
        <dbReference type="PROSITE" id="PS51390"/>
    </source>
</evidence>
<dbReference type="SUPFAM" id="SSF57256">
    <property type="entry name" value="Elafin-like"/>
    <property type="match status" value="1"/>
</dbReference>
<feature type="chain" id="PRO_5044579145" evidence="1">
    <location>
        <begin position="27"/>
        <end position="456"/>
    </location>
</feature>
<dbReference type="InterPro" id="IPR042447">
    <property type="entry name" value="Anosmin-1"/>
</dbReference>
<dbReference type="RefSeq" id="XP_025417388.1">
    <property type="nucleotide sequence ID" value="XM_025561603.1"/>
</dbReference>
<dbReference type="Gene3D" id="2.60.40.10">
    <property type="entry name" value="Immunoglobulins"/>
    <property type="match status" value="2"/>
</dbReference>
<dbReference type="InterPro" id="IPR008197">
    <property type="entry name" value="WAP_dom"/>
</dbReference>
<dbReference type="Proteomes" id="UP000694846">
    <property type="component" value="Unplaced"/>
</dbReference>
<dbReference type="EMBL" id="GGMS01007699">
    <property type="protein sequence ID" value="MBY76902.1"/>
    <property type="molecule type" value="Transcribed_RNA"/>
</dbReference>
<keyword evidence="5" id="KW-1185">Reference proteome</keyword>
<dbReference type="InterPro" id="IPR003961">
    <property type="entry name" value="FN3_dom"/>
</dbReference>
<dbReference type="Pfam" id="PF00095">
    <property type="entry name" value="WAP"/>
    <property type="match status" value="1"/>
</dbReference>
<reference evidence="6" key="2">
    <citation type="submission" date="2025-04" db="UniProtKB">
        <authorList>
            <consortium name="RefSeq"/>
        </authorList>
    </citation>
    <scope>IDENTIFICATION</scope>
    <source>
        <tissue evidence="6">Whole body</tissue>
    </source>
</reference>
<sequence length="456" mass="51969">MAYHERSFFVLLRCVLSIITIAVATAGVFIDGDPMRDARCFAKCYRQIASEQPKCYSRCLNERWIKPGECPVADLDGVASLDRPCLEQCSSDDFCHAEYKCCRHSCGITCQPPVVRADHPGLPDVPNIVTVSDCRKALAVEWSSPAPEIASAGHVTYVLQERHHVGIEYVPERMTAWMTVTRTDRTREQFKQLYAPGRWFQFRVAAINENGTRGYSSPSQQFFVPIGRHIDPPGSPKNLKVSSLKWTNEEYQQCVLSWKPPASSMLPVRKYKVFVSVRDGSHVYYKSHVVPADILRFPIKKLNPNSVYFLQVQAISEFGRKRFTSQKASITLKTKGKKMLNSKKIMGLKVVNVKYDDSSNLINVRISWRQVSMTEKKFLYTLSWAAKDCEDESKLLIKTQMAYFDLFSLNPRCEYLITVSTKHNGYKYVGSFIFSAPTPTEQSKLQNVDNTKVLEF</sequence>
<gene>
    <name evidence="4" type="primary">KAL1</name>
    <name evidence="6" type="synonym">LOC112688433</name>
    <name evidence="4" type="ORF">g.8054</name>
</gene>
<dbReference type="InterPro" id="IPR036116">
    <property type="entry name" value="FN3_sf"/>
</dbReference>
<dbReference type="CDD" id="cd00063">
    <property type="entry name" value="FN3"/>
    <property type="match status" value="2"/>
</dbReference>
<dbReference type="CDD" id="cd00199">
    <property type="entry name" value="WAP"/>
    <property type="match status" value="1"/>
</dbReference>